<feature type="region of interest" description="Disordered" evidence="1">
    <location>
        <begin position="116"/>
        <end position="140"/>
    </location>
</feature>
<dbReference type="Gene3D" id="3.30.70.100">
    <property type="match status" value="1"/>
</dbReference>
<dbReference type="InterPro" id="IPR006121">
    <property type="entry name" value="HMA_dom"/>
</dbReference>
<dbReference type="CDD" id="cd00371">
    <property type="entry name" value="HMA"/>
    <property type="match status" value="1"/>
</dbReference>
<reference evidence="4 5" key="1">
    <citation type="submission" date="2018-11" db="EMBL/GenBank/DDBJ databases">
        <title>Parancylomarina longa gen. nov., sp. nov., isolated from sediments of southern Okinawa.</title>
        <authorList>
            <person name="Fu T."/>
        </authorList>
    </citation>
    <scope>NUCLEOTIDE SEQUENCE [LARGE SCALE GENOMIC DNA]</scope>
    <source>
        <strain evidence="4 5">T3-2 S1-C</strain>
    </source>
</reference>
<sequence>MIKKVLNLAFLMLIGISGVVAQNQTVKFGVNGKCDMCKSRIEKAALSVEGVSNANWDKESKIAEITFDSSKTDMHKIQFAIAEAGHDTDMHIAKDENYNKLPSCCRYTRTVGNQNAAESTPGNSGCTRHKKVSGASCCNK</sequence>
<accession>A0A434AYR1</accession>
<gene>
    <name evidence="4" type="ORF">DLK05_02595</name>
</gene>
<evidence type="ECO:0000256" key="2">
    <source>
        <dbReference type="SAM" id="SignalP"/>
    </source>
</evidence>
<comment type="caution">
    <text evidence="4">The sequence shown here is derived from an EMBL/GenBank/DDBJ whole genome shotgun (WGS) entry which is preliminary data.</text>
</comment>
<dbReference type="PROSITE" id="PS50846">
    <property type="entry name" value="HMA_2"/>
    <property type="match status" value="1"/>
</dbReference>
<dbReference type="Proteomes" id="UP000282985">
    <property type="component" value="Unassembled WGS sequence"/>
</dbReference>
<dbReference type="GO" id="GO:0046872">
    <property type="term" value="F:metal ion binding"/>
    <property type="evidence" value="ECO:0007669"/>
    <property type="project" value="InterPro"/>
</dbReference>
<proteinExistence type="predicted"/>
<feature type="signal peptide" evidence="2">
    <location>
        <begin position="1"/>
        <end position="21"/>
    </location>
</feature>
<evidence type="ECO:0000313" key="4">
    <source>
        <dbReference type="EMBL" id="RUT79722.1"/>
    </source>
</evidence>
<evidence type="ECO:0000313" key="5">
    <source>
        <dbReference type="Proteomes" id="UP000282985"/>
    </source>
</evidence>
<feature type="chain" id="PRO_5019209587" evidence="2">
    <location>
        <begin position="22"/>
        <end position="140"/>
    </location>
</feature>
<protein>
    <submittedName>
        <fullName evidence="4">ATPase</fullName>
    </submittedName>
</protein>
<dbReference type="EMBL" id="RJJX01000002">
    <property type="protein sequence ID" value="RUT79722.1"/>
    <property type="molecule type" value="Genomic_DNA"/>
</dbReference>
<dbReference type="Pfam" id="PF00403">
    <property type="entry name" value="HMA"/>
    <property type="match status" value="1"/>
</dbReference>
<dbReference type="AlphaFoldDB" id="A0A434AYR1"/>
<dbReference type="InterPro" id="IPR036163">
    <property type="entry name" value="HMA_dom_sf"/>
</dbReference>
<keyword evidence="2" id="KW-0732">Signal</keyword>
<evidence type="ECO:0000259" key="3">
    <source>
        <dbReference type="PROSITE" id="PS50846"/>
    </source>
</evidence>
<evidence type="ECO:0000256" key="1">
    <source>
        <dbReference type="SAM" id="MobiDB-lite"/>
    </source>
</evidence>
<keyword evidence="5" id="KW-1185">Reference proteome</keyword>
<feature type="compositionally biased region" description="Polar residues" evidence="1">
    <location>
        <begin position="116"/>
        <end position="126"/>
    </location>
</feature>
<dbReference type="RefSeq" id="WP_127342545.1">
    <property type="nucleotide sequence ID" value="NZ_RJJX01000002.1"/>
</dbReference>
<name>A0A434AYR1_9BACT</name>
<organism evidence="4 5">
    <name type="scientific">Ancylomarina longa</name>
    <dbReference type="NCBI Taxonomy" id="2487017"/>
    <lineage>
        <taxon>Bacteria</taxon>
        <taxon>Pseudomonadati</taxon>
        <taxon>Bacteroidota</taxon>
        <taxon>Bacteroidia</taxon>
        <taxon>Marinilabiliales</taxon>
        <taxon>Marinifilaceae</taxon>
        <taxon>Ancylomarina</taxon>
    </lineage>
</organism>
<dbReference type="SUPFAM" id="SSF55008">
    <property type="entry name" value="HMA, heavy metal-associated domain"/>
    <property type="match status" value="1"/>
</dbReference>
<dbReference type="OrthoDB" id="5513217at2"/>
<feature type="domain" description="HMA" evidence="3">
    <location>
        <begin position="21"/>
        <end position="89"/>
    </location>
</feature>